<protein>
    <recommendedName>
        <fullName evidence="3">Methyltransferase domain-containing protein</fullName>
    </recommendedName>
</protein>
<dbReference type="AlphaFoldDB" id="A0AAN1WIH6"/>
<evidence type="ECO:0000259" key="3">
    <source>
        <dbReference type="Pfam" id="PF13649"/>
    </source>
</evidence>
<keyword evidence="1" id="KW-0489">Methyltransferase</keyword>
<dbReference type="GO" id="GO:0032259">
    <property type="term" value="P:methylation"/>
    <property type="evidence" value="ECO:0007669"/>
    <property type="project" value="UniProtKB-KW"/>
</dbReference>
<feature type="domain" description="Methyltransferase" evidence="3">
    <location>
        <begin position="60"/>
        <end position="155"/>
    </location>
</feature>
<dbReference type="PANTHER" id="PTHR43861">
    <property type="entry name" value="TRANS-ACONITATE 2-METHYLTRANSFERASE-RELATED"/>
    <property type="match status" value="1"/>
</dbReference>
<dbReference type="KEGG" id="marq:MARGE09_P2390"/>
<name>A0AAN1WIH6_9GAMM</name>
<dbReference type="InterPro" id="IPR029063">
    <property type="entry name" value="SAM-dependent_MTases_sf"/>
</dbReference>
<evidence type="ECO:0000256" key="1">
    <source>
        <dbReference type="ARBA" id="ARBA00022603"/>
    </source>
</evidence>
<dbReference type="SUPFAM" id="SSF53335">
    <property type="entry name" value="S-adenosyl-L-methionine-dependent methyltransferases"/>
    <property type="match status" value="1"/>
</dbReference>
<dbReference type="RefSeq" id="WP_236982379.1">
    <property type="nucleotide sequence ID" value="NZ_AP023086.1"/>
</dbReference>
<dbReference type="Gene3D" id="3.40.50.150">
    <property type="entry name" value="Vaccinia Virus protein VP39"/>
    <property type="match status" value="1"/>
</dbReference>
<dbReference type="PANTHER" id="PTHR43861:SF1">
    <property type="entry name" value="TRANS-ACONITATE 2-METHYLTRANSFERASE"/>
    <property type="match status" value="1"/>
</dbReference>
<evidence type="ECO:0000313" key="5">
    <source>
        <dbReference type="Proteomes" id="UP001320119"/>
    </source>
</evidence>
<evidence type="ECO:0000256" key="2">
    <source>
        <dbReference type="ARBA" id="ARBA00022679"/>
    </source>
</evidence>
<keyword evidence="2" id="KW-0808">Transferase</keyword>
<dbReference type="InterPro" id="IPR041698">
    <property type="entry name" value="Methyltransf_25"/>
</dbReference>
<keyword evidence="5" id="KW-1185">Reference proteome</keyword>
<proteinExistence type="predicted"/>
<organism evidence="4 5">
    <name type="scientific">Marinagarivorans cellulosilyticus</name>
    <dbReference type="NCBI Taxonomy" id="2721545"/>
    <lineage>
        <taxon>Bacteria</taxon>
        <taxon>Pseudomonadati</taxon>
        <taxon>Pseudomonadota</taxon>
        <taxon>Gammaproteobacteria</taxon>
        <taxon>Cellvibrionales</taxon>
        <taxon>Cellvibrionaceae</taxon>
        <taxon>Marinagarivorans</taxon>
    </lineage>
</organism>
<dbReference type="GO" id="GO:0008168">
    <property type="term" value="F:methyltransferase activity"/>
    <property type="evidence" value="ECO:0007669"/>
    <property type="project" value="UniProtKB-KW"/>
</dbReference>
<dbReference type="Pfam" id="PF13649">
    <property type="entry name" value="Methyltransf_25"/>
    <property type="match status" value="1"/>
</dbReference>
<dbReference type="Proteomes" id="UP001320119">
    <property type="component" value="Chromosome"/>
</dbReference>
<reference evidence="4 5" key="1">
    <citation type="journal article" date="2022" name="IScience">
        <title>An ultrasensitive nanofiber-based assay for enzymatic hydrolysis and deep-sea microbial degradation of cellulose.</title>
        <authorList>
            <person name="Tsudome M."/>
            <person name="Tachioka M."/>
            <person name="Miyazaki M."/>
            <person name="Uchimura K."/>
            <person name="Tsuda M."/>
            <person name="Takaki Y."/>
            <person name="Deguchi S."/>
        </authorList>
    </citation>
    <scope>NUCLEOTIDE SEQUENCE [LARGE SCALE GENOMIC DNA]</scope>
    <source>
        <strain evidence="4 5">GE09</strain>
    </source>
</reference>
<dbReference type="EMBL" id="AP023086">
    <property type="protein sequence ID" value="BCD98189.1"/>
    <property type="molecule type" value="Genomic_DNA"/>
</dbReference>
<dbReference type="CDD" id="cd02440">
    <property type="entry name" value="AdoMet_MTases"/>
    <property type="match status" value="1"/>
</dbReference>
<accession>A0AAN1WIH6</accession>
<evidence type="ECO:0000313" key="4">
    <source>
        <dbReference type="EMBL" id="BCD98189.1"/>
    </source>
</evidence>
<gene>
    <name evidence="4" type="ORF">MARGE09_P2390</name>
</gene>
<sequence>MDTLKKYTQANRAAWNQAMPFHQKAHSEKWDACFSQQGFSVFKQPELGQLNTLGVKGKNVAHLCCNNGIELMSLKNMGAANCVGFDIADEAIKEATSRTKRYNINCRFERFDIYDIPARYNAAFDMVYISAGCLGWMPDLDLFFKKVSALLNDTGVVFIHEIHPVAEMLPDDNSNDDPLKITEPYFKSEPYEENCSLDYVGREDYSANTQYWFVWTMANIITALISNGFNIRQFAEYPHDVSANHRNNQNAGIAIPLSYILCAHKA</sequence>